<dbReference type="Pfam" id="PF00881">
    <property type="entry name" value="Nitroreductase"/>
    <property type="match status" value="1"/>
</dbReference>
<reference evidence="2 3" key="1">
    <citation type="journal article" date="2016" name="Front. Microbiol.">
        <title>Genomic Resource of Rice Seed Associated Bacteria.</title>
        <authorList>
            <person name="Midha S."/>
            <person name="Bansal K."/>
            <person name="Sharma S."/>
            <person name="Kumar N."/>
            <person name="Patil P.P."/>
            <person name="Chaudhry V."/>
            <person name="Patil P.B."/>
        </authorList>
    </citation>
    <scope>NUCLEOTIDE SEQUENCE [LARGE SCALE GENOMIC DNA]</scope>
    <source>
        <strain evidence="2 3">NS220</strain>
    </source>
</reference>
<dbReference type="AlphaFoldDB" id="A0A147EXD2"/>
<evidence type="ECO:0000313" key="3">
    <source>
        <dbReference type="Proteomes" id="UP000075025"/>
    </source>
</evidence>
<dbReference type="PATRIC" id="fig|2033.6.peg.2675"/>
<evidence type="ECO:0000313" key="2">
    <source>
        <dbReference type="EMBL" id="KTR94660.1"/>
    </source>
</evidence>
<dbReference type="EMBL" id="LDRT01000049">
    <property type="protein sequence ID" value="KTR94660.1"/>
    <property type="molecule type" value="Genomic_DNA"/>
</dbReference>
<dbReference type="InterPro" id="IPR029479">
    <property type="entry name" value="Nitroreductase"/>
</dbReference>
<protein>
    <recommendedName>
        <fullName evidence="1">Nitroreductase domain-containing protein</fullName>
    </recommendedName>
</protein>
<sequence length="510" mass="54981">MSIHTWPGVLPGTAAVRYAHLILDRVRDGMPNDDWKVDWTNAPLTVADHRDATLRLMDADVPADSEGTAPRALSRTIAAVCLSAYGITGPRLNINLNDRPEVHARVANVKWGRGAASGGGRYGIDLYLIHGGDDALDAGVYHFNVIANGWEQLQRHDRTREVRGFQGYVREARSYLVATVNFWRSAFKYSDFAYQATAMDVGTFFGAQWETLGDDVAGTWDMEVDETRLAALLGIDPQDQGVYAVQAWGPIPAGPEREVVRPVPAPVTAFRRDRAVVRFPTATALQDDMRRESPDVSARAKLAIVPDATVPDDAGRRRLAARETSFGRFSGESLTEDALDRVLARARSAAQALAGGSPYAPALSFLVYAHRVEGLEPGLYLDDDEGRRGLDDGDQSSFLESTYFLHNYMGRRAACTLIVCAAVIDAARAHGVRGYRVTNAVVGAACQALLTDANAVGVATGTALGFDAAAHARHAGIDPTVSAPMLMIMLGVDTPGSGRVRADMTVEMAS</sequence>
<dbReference type="PANTHER" id="PTHR43745">
    <property type="entry name" value="NITROREDUCTASE MJ1384-RELATED"/>
    <property type="match status" value="1"/>
</dbReference>
<name>A0A147EXD2_MICTE</name>
<dbReference type="Proteomes" id="UP000075025">
    <property type="component" value="Unassembled WGS sequence"/>
</dbReference>
<dbReference type="GO" id="GO:0016491">
    <property type="term" value="F:oxidoreductase activity"/>
    <property type="evidence" value="ECO:0007669"/>
    <property type="project" value="InterPro"/>
</dbReference>
<dbReference type="PANTHER" id="PTHR43745:SF2">
    <property type="entry name" value="NITROREDUCTASE MJ1384-RELATED"/>
    <property type="match status" value="1"/>
</dbReference>
<dbReference type="InterPro" id="IPR052544">
    <property type="entry name" value="Bacteriocin_Proc_Enz"/>
</dbReference>
<dbReference type="RefSeq" id="WP_058623605.1">
    <property type="nucleotide sequence ID" value="NZ_LDRT01000049.1"/>
</dbReference>
<dbReference type="InterPro" id="IPR000415">
    <property type="entry name" value="Nitroreductase-like"/>
</dbReference>
<comment type="caution">
    <text evidence="2">The sequence shown here is derived from an EMBL/GenBank/DDBJ whole genome shotgun (WGS) entry which is preliminary data.</text>
</comment>
<dbReference type="Gene3D" id="3.40.109.10">
    <property type="entry name" value="NADH Oxidase"/>
    <property type="match status" value="2"/>
</dbReference>
<evidence type="ECO:0000259" key="1">
    <source>
        <dbReference type="Pfam" id="PF00881"/>
    </source>
</evidence>
<dbReference type="OrthoDB" id="9801593at2"/>
<feature type="domain" description="Nitroreductase" evidence="1">
    <location>
        <begin position="328"/>
        <end position="491"/>
    </location>
</feature>
<dbReference type="SUPFAM" id="SSF55469">
    <property type="entry name" value="FMN-dependent nitroreductase-like"/>
    <property type="match status" value="1"/>
</dbReference>
<gene>
    <name evidence="2" type="ORF">NS220_08335</name>
</gene>
<accession>A0A147EXD2</accession>
<proteinExistence type="predicted"/>
<organism evidence="2 3">
    <name type="scientific">Microbacterium testaceum</name>
    <name type="common">Aureobacterium testaceum</name>
    <name type="synonym">Brevibacterium testaceum</name>
    <dbReference type="NCBI Taxonomy" id="2033"/>
    <lineage>
        <taxon>Bacteria</taxon>
        <taxon>Bacillati</taxon>
        <taxon>Actinomycetota</taxon>
        <taxon>Actinomycetes</taxon>
        <taxon>Micrococcales</taxon>
        <taxon>Microbacteriaceae</taxon>
        <taxon>Microbacterium</taxon>
    </lineage>
</organism>